<keyword evidence="1" id="KW-0472">Membrane</keyword>
<dbReference type="InterPro" id="IPR011990">
    <property type="entry name" value="TPR-like_helical_dom_sf"/>
</dbReference>
<dbReference type="KEGG" id="pbu:L21SP3_01055"/>
<protein>
    <submittedName>
        <fullName evidence="2">Tetratricopeptide repeat containing protein</fullName>
    </submittedName>
</protein>
<dbReference type="RefSeq" id="WP_077539797.1">
    <property type="nucleotide sequence ID" value="NZ_CP019633.1"/>
</dbReference>
<dbReference type="EMBL" id="CP019633">
    <property type="protein sequence ID" value="AQQ09253.1"/>
    <property type="molecule type" value="Genomic_DNA"/>
</dbReference>
<accession>A0A1Q2HPT9</accession>
<dbReference type="AlphaFoldDB" id="A0A1Q2HPT9"/>
<reference evidence="3" key="1">
    <citation type="submission" date="2017-02" db="EMBL/GenBank/DDBJ databases">
        <title>Comparative genomics and description of representatives of a novel lineage of planctomycetes thriving in anoxic sediments.</title>
        <authorList>
            <person name="Spring S."/>
            <person name="Bunk B."/>
            <person name="Sproer C."/>
            <person name="Klenk H.-P."/>
        </authorList>
    </citation>
    <scope>NUCLEOTIDE SEQUENCE [LARGE SCALE GENOMIC DNA]</scope>
    <source>
        <strain evidence="3">L21-RPul-D3</strain>
    </source>
</reference>
<evidence type="ECO:0000313" key="2">
    <source>
        <dbReference type="EMBL" id="AQQ09253.1"/>
    </source>
</evidence>
<dbReference type="Proteomes" id="UP000188273">
    <property type="component" value="Chromosome"/>
</dbReference>
<evidence type="ECO:0000313" key="3">
    <source>
        <dbReference type="Proteomes" id="UP000188273"/>
    </source>
</evidence>
<name>A0A1Q2HPT9_9BACT</name>
<dbReference type="Gene3D" id="1.25.40.10">
    <property type="entry name" value="Tetratricopeptide repeat domain"/>
    <property type="match status" value="1"/>
</dbReference>
<proteinExistence type="predicted"/>
<gene>
    <name evidence="2" type="ORF">L21SP3_01055</name>
</gene>
<feature type="transmembrane region" description="Helical" evidence="1">
    <location>
        <begin position="317"/>
        <end position="335"/>
    </location>
</feature>
<keyword evidence="1" id="KW-0812">Transmembrane</keyword>
<keyword evidence="1" id="KW-1133">Transmembrane helix</keyword>
<dbReference type="SUPFAM" id="SSF48452">
    <property type="entry name" value="TPR-like"/>
    <property type="match status" value="1"/>
</dbReference>
<keyword evidence="3" id="KW-1185">Reference proteome</keyword>
<evidence type="ECO:0000256" key="1">
    <source>
        <dbReference type="SAM" id="Phobius"/>
    </source>
</evidence>
<sequence>MDINATKEKILSQKIAIKNILALPAMTYSYPVSRYNFCRKRAEKETGIGFFTVQYARLLSACYYDRSYIDSVINCGIDFDSMATPQKCELCFNIGWFYCNLNFIAEGIEYMQKAVDCCEDEKFLRNLRFNLAIYLSEVDKGKALDIFNALEEFFGAKIFAIKVYIDSGDLEKAGELFEKSRFGPGKDLDTSFFEAEFHFAGKDFEKASKAFDICKSHRFCFTPQWQLTYDYKKASTYYYAGQFKKAHKQAIKIRNRKNWDKFYNLDLIDTHDMVRIPEIDAVLSNNFVYRWYLDIDRMFYYINKIRMIGYGYIKRNWAYIFFIFILISVLTLKILKLLK</sequence>
<organism evidence="2 3">
    <name type="scientific">Sedimentisphaera cyanobacteriorum</name>
    <dbReference type="NCBI Taxonomy" id="1940790"/>
    <lineage>
        <taxon>Bacteria</taxon>
        <taxon>Pseudomonadati</taxon>
        <taxon>Planctomycetota</taxon>
        <taxon>Phycisphaerae</taxon>
        <taxon>Sedimentisphaerales</taxon>
        <taxon>Sedimentisphaeraceae</taxon>
        <taxon>Sedimentisphaera</taxon>
    </lineage>
</organism>